<dbReference type="VEuPathDB" id="FungiDB:F503_03632"/>
<dbReference type="InterPro" id="IPR053791">
    <property type="entry name" value="MFS_Tri12-like"/>
</dbReference>
<feature type="transmembrane region" description="Helical" evidence="6">
    <location>
        <begin position="183"/>
        <end position="206"/>
    </location>
</feature>
<dbReference type="CDD" id="cd06179">
    <property type="entry name" value="MFS_TRI12_like"/>
    <property type="match status" value="1"/>
</dbReference>
<evidence type="ECO:0000256" key="3">
    <source>
        <dbReference type="ARBA" id="ARBA00022692"/>
    </source>
</evidence>
<evidence type="ECO:0000256" key="5">
    <source>
        <dbReference type="ARBA" id="ARBA00023136"/>
    </source>
</evidence>
<feature type="transmembrane region" description="Helical" evidence="6">
    <location>
        <begin position="212"/>
        <end position="236"/>
    </location>
</feature>
<protein>
    <submittedName>
        <fullName evidence="8">Trichothecene efflux pump</fullName>
    </submittedName>
</protein>
<evidence type="ECO:0000313" key="8">
    <source>
        <dbReference type="EMBL" id="EPE04570.1"/>
    </source>
</evidence>
<dbReference type="GO" id="GO:0022857">
    <property type="term" value="F:transmembrane transporter activity"/>
    <property type="evidence" value="ECO:0007669"/>
    <property type="project" value="InterPro"/>
</dbReference>
<feature type="transmembrane region" description="Helical" evidence="6">
    <location>
        <begin position="395"/>
        <end position="415"/>
    </location>
</feature>
<feature type="transmembrane region" description="Helical" evidence="6">
    <location>
        <begin position="150"/>
        <end position="171"/>
    </location>
</feature>
<reference evidence="8 9" key="1">
    <citation type="journal article" date="2013" name="BMC Genomics">
        <title>The genome and transcriptome of the pine saprophyte Ophiostoma piceae, and a comparison with the bark beetle-associated pine pathogen Grosmannia clavigera.</title>
        <authorList>
            <person name="Haridas S."/>
            <person name="Wang Y."/>
            <person name="Lim L."/>
            <person name="Massoumi Alamouti S."/>
            <person name="Jackman S."/>
            <person name="Docking R."/>
            <person name="Robertson G."/>
            <person name="Birol I."/>
            <person name="Bohlmann J."/>
            <person name="Breuil C."/>
        </authorList>
    </citation>
    <scope>NUCLEOTIDE SEQUENCE [LARGE SCALE GENOMIC DNA]</scope>
    <source>
        <strain evidence="8 9">UAMH 11346</strain>
    </source>
</reference>
<dbReference type="EMBL" id="KE148160">
    <property type="protein sequence ID" value="EPE04570.1"/>
    <property type="molecule type" value="Genomic_DNA"/>
</dbReference>
<dbReference type="Pfam" id="PF06609">
    <property type="entry name" value="TRI12"/>
    <property type="match status" value="1"/>
</dbReference>
<name>S3CUZ9_OPHP1</name>
<dbReference type="InterPro" id="IPR036259">
    <property type="entry name" value="MFS_trans_sf"/>
</dbReference>
<evidence type="ECO:0000256" key="6">
    <source>
        <dbReference type="SAM" id="Phobius"/>
    </source>
</evidence>
<keyword evidence="2" id="KW-0813">Transport</keyword>
<feature type="domain" description="Major facilitator superfamily (MFS) profile" evidence="7">
    <location>
        <begin position="57"/>
        <end position="573"/>
    </location>
</feature>
<feature type="transmembrane region" description="Helical" evidence="6">
    <location>
        <begin position="289"/>
        <end position="306"/>
    </location>
</feature>
<dbReference type="PROSITE" id="PS50850">
    <property type="entry name" value="MFS"/>
    <property type="match status" value="1"/>
</dbReference>
<dbReference type="PANTHER" id="PTHR23501:SF109">
    <property type="entry name" value="MAJOR FACILITATOR SUPERFAMILY (MFS) PROFILE DOMAIN-CONTAINING PROTEIN-RELATED"/>
    <property type="match status" value="1"/>
</dbReference>
<dbReference type="Gene3D" id="1.20.1250.20">
    <property type="entry name" value="MFS general substrate transporter like domains"/>
    <property type="match status" value="1"/>
</dbReference>
<feature type="transmembrane region" description="Helical" evidence="6">
    <location>
        <begin position="421"/>
        <end position="445"/>
    </location>
</feature>
<dbReference type="OMA" id="SYAWHSA"/>
<gene>
    <name evidence="8" type="ORF">F503_03632</name>
</gene>
<dbReference type="eggNOG" id="KOG0254">
    <property type="taxonomic scope" value="Eukaryota"/>
</dbReference>
<feature type="transmembrane region" description="Helical" evidence="6">
    <location>
        <begin position="457"/>
        <end position="476"/>
    </location>
</feature>
<accession>S3CUZ9</accession>
<keyword evidence="5 6" id="KW-0472">Membrane</keyword>
<feature type="transmembrane region" description="Helical" evidence="6">
    <location>
        <begin position="58"/>
        <end position="76"/>
    </location>
</feature>
<keyword evidence="9" id="KW-1185">Reference proteome</keyword>
<evidence type="ECO:0000259" key="7">
    <source>
        <dbReference type="PROSITE" id="PS50850"/>
    </source>
</evidence>
<dbReference type="Proteomes" id="UP000016923">
    <property type="component" value="Unassembled WGS sequence"/>
</dbReference>
<dbReference type="PROSITE" id="PS00216">
    <property type="entry name" value="SUGAR_TRANSPORT_1"/>
    <property type="match status" value="1"/>
</dbReference>
<dbReference type="HOGENOM" id="CLU_000960_25_2_1"/>
<dbReference type="AlphaFoldDB" id="S3CUZ9"/>
<dbReference type="OrthoDB" id="4161376at2759"/>
<keyword evidence="3 6" id="KW-0812">Transmembrane</keyword>
<dbReference type="InterPro" id="IPR020846">
    <property type="entry name" value="MFS_dom"/>
</dbReference>
<evidence type="ECO:0000256" key="4">
    <source>
        <dbReference type="ARBA" id="ARBA00022989"/>
    </source>
</evidence>
<dbReference type="SUPFAM" id="SSF103473">
    <property type="entry name" value="MFS general substrate transporter"/>
    <property type="match status" value="1"/>
</dbReference>
<feature type="transmembrane region" description="Helical" evidence="6">
    <location>
        <begin position="368"/>
        <end position="388"/>
    </location>
</feature>
<dbReference type="GO" id="GO:0005886">
    <property type="term" value="C:plasma membrane"/>
    <property type="evidence" value="ECO:0007669"/>
    <property type="project" value="TreeGrafter"/>
</dbReference>
<keyword evidence="4 6" id="KW-1133">Transmembrane helix</keyword>
<comment type="subcellular location">
    <subcellularLocation>
        <location evidence="1">Membrane</location>
        <topology evidence="1">Multi-pass membrane protein</topology>
    </subcellularLocation>
</comment>
<feature type="transmembrane region" description="Helical" evidence="6">
    <location>
        <begin position="547"/>
        <end position="568"/>
    </location>
</feature>
<feature type="transmembrane region" description="Helical" evidence="6">
    <location>
        <begin position="256"/>
        <end position="277"/>
    </location>
</feature>
<evidence type="ECO:0000313" key="9">
    <source>
        <dbReference type="Proteomes" id="UP000016923"/>
    </source>
</evidence>
<dbReference type="PANTHER" id="PTHR23501">
    <property type="entry name" value="MAJOR FACILITATOR SUPERFAMILY"/>
    <property type="match status" value="1"/>
</dbReference>
<feature type="transmembrane region" description="Helical" evidence="6">
    <location>
        <begin position="126"/>
        <end position="144"/>
    </location>
</feature>
<feature type="transmembrane region" description="Helical" evidence="6">
    <location>
        <begin position="326"/>
        <end position="348"/>
    </location>
</feature>
<proteinExistence type="predicted"/>
<evidence type="ECO:0000256" key="2">
    <source>
        <dbReference type="ARBA" id="ARBA00022448"/>
    </source>
</evidence>
<organism evidence="8 9">
    <name type="scientific">Ophiostoma piceae (strain UAMH 11346)</name>
    <name type="common">Sap stain fungus</name>
    <dbReference type="NCBI Taxonomy" id="1262450"/>
    <lineage>
        <taxon>Eukaryota</taxon>
        <taxon>Fungi</taxon>
        <taxon>Dikarya</taxon>
        <taxon>Ascomycota</taxon>
        <taxon>Pezizomycotina</taxon>
        <taxon>Sordariomycetes</taxon>
        <taxon>Sordariomycetidae</taxon>
        <taxon>Ophiostomatales</taxon>
        <taxon>Ophiostomataceae</taxon>
        <taxon>Ophiostoma</taxon>
    </lineage>
</organism>
<evidence type="ECO:0000256" key="1">
    <source>
        <dbReference type="ARBA" id="ARBA00004141"/>
    </source>
</evidence>
<sequence length="604" mass="64834">MTSEASPIEKGAVFDRAEASEKGDFDLVSRATSDDEAHTARGVQADDIPPGYWWSFRFLGSAASIVLLAASLFVNFNLPASALTVINAELGPSASYIWISDASTVVTCIGLLIVGRLSDILGRRYFLIGGQVFGVIGSAVMAKATSINMVIAGAVIYGVACTTQLTFPFIIQELVPNRHRGTAQAIITLLVTPFAGFAPVIARNLIQYSELGWRWCYMINVIFNASTLILLCLCYFPPTLNQLHTKWTWKTELKKLDYGGIVIFTAMSVLVLVALNWGGSTYPWTDAHVLAPLIIGCAMAPVFILYESYMPLEQPILPIKLLKNRAYIAVVVVACIGQMAYFALAILWPEQIEYIYTTDNIKIGWMSLTSGIALIIGEVIFGTLMTTLGHTRLQLIVSTIALFAFLAALGGSTHLDQNYPIAFTTMAGFFSGWLDIVTSVANGLVNEPGDLGLANGFLGSMKQLVGTISVSIYISILTNRYSVNFPKDVTVAAVGAGLPESSLTGLFEAIANGTEAALDAVSGMTPAIEQAVAQGTKTAWASTFSTVYYSSLAFAGLAVIAACFSSDIDSHMNGYVSRRLGGTEAMNVPAELTIKHAHLTDDDH</sequence>
<feature type="transmembrane region" description="Helical" evidence="6">
    <location>
        <begin position="96"/>
        <end position="114"/>
    </location>
</feature>
<dbReference type="InterPro" id="IPR010573">
    <property type="entry name" value="MFS_Str1/Tri12-like"/>
</dbReference>
<dbReference type="InterPro" id="IPR005829">
    <property type="entry name" value="Sugar_transporter_CS"/>
</dbReference>